<dbReference type="EMBL" id="JASCZI010241694">
    <property type="protein sequence ID" value="MED6205068.1"/>
    <property type="molecule type" value="Genomic_DNA"/>
</dbReference>
<feature type="region of interest" description="Disordered" evidence="1">
    <location>
        <begin position="128"/>
        <end position="166"/>
    </location>
</feature>
<keyword evidence="3" id="KW-1185">Reference proteome</keyword>
<accession>A0ABU6Y8J1</accession>
<dbReference type="Proteomes" id="UP001341840">
    <property type="component" value="Unassembled WGS sequence"/>
</dbReference>
<organism evidence="2 3">
    <name type="scientific">Stylosanthes scabra</name>
    <dbReference type="NCBI Taxonomy" id="79078"/>
    <lineage>
        <taxon>Eukaryota</taxon>
        <taxon>Viridiplantae</taxon>
        <taxon>Streptophyta</taxon>
        <taxon>Embryophyta</taxon>
        <taxon>Tracheophyta</taxon>
        <taxon>Spermatophyta</taxon>
        <taxon>Magnoliopsida</taxon>
        <taxon>eudicotyledons</taxon>
        <taxon>Gunneridae</taxon>
        <taxon>Pentapetalae</taxon>
        <taxon>rosids</taxon>
        <taxon>fabids</taxon>
        <taxon>Fabales</taxon>
        <taxon>Fabaceae</taxon>
        <taxon>Papilionoideae</taxon>
        <taxon>50 kb inversion clade</taxon>
        <taxon>dalbergioids sensu lato</taxon>
        <taxon>Dalbergieae</taxon>
        <taxon>Pterocarpus clade</taxon>
        <taxon>Stylosanthes</taxon>
    </lineage>
</organism>
<protein>
    <submittedName>
        <fullName evidence="2">Uncharacterized protein</fullName>
    </submittedName>
</protein>
<reference evidence="2 3" key="1">
    <citation type="journal article" date="2023" name="Plants (Basel)">
        <title>Bridging the Gap: Combining Genomics and Transcriptomics Approaches to Understand Stylosanthes scabra, an Orphan Legume from the Brazilian Caatinga.</title>
        <authorList>
            <person name="Ferreira-Neto J.R.C."/>
            <person name="da Silva M.D."/>
            <person name="Binneck E."/>
            <person name="de Melo N.F."/>
            <person name="da Silva R.H."/>
            <person name="de Melo A.L.T.M."/>
            <person name="Pandolfi V."/>
            <person name="Bustamante F.O."/>
            <person name="Brasileiro-Vidal A.C."/>
            <person name="Benko-Iseppon A.M."/>
        </authorList>
    </citation>
    <scope>NUCLEOTIDE SEQUENCE [LARGE SCALE GENOMIC DNA]</scope>
    <source>
        <tissue evidence="2">Leaves</tissue>
    </source>
</reference>
<gene>
    <name evidence="2" type="ORF">PIB30_014539</name>
</gene>
<evidence type="ECO:0000256" key="1">
    <source>
        <dbReference type="SAM" id="MobiDB-lite"/>
    </source>
</evidence>
<evidence type="ECO:0000313" key="2">
    <source>
        <dbReference type="EMBL" id="MED6205068.1"/>
    </source>
</evidence>
<proteinExistence type="predicted"/>
<sequence>MAYTLLQRRVIDLARKMVCRYTKKGRDESPPVNGHILSQTRYSESNYQGTLSSRPIWSMTNPPIHINTSGTLSIEWIHLDLRRGKRVISDRIYHRKQLMTKPMWSRKEIQVIAKKFIYHEEVSQVVITTKNPHTHTAPREPSSSDRERSSNPKIRNPRDEDEEPMTMINVITDSSAVKKSKFVLKKGLKILTIHAAPDMLGDEARKRGLQIRPSRCRRTNGSLGKARIQPYSEDPGFKDSDLKTHRPSVMGLDDHFIKSDGSIELPITIRKGNAQKTTMA</sequence>
<name>A0ABU6Y8J1_9FABA</name>
<evidence type="ECO:0000313" key="3">
    <source>
        <dbReference type="Proteomes" id="UP001341840"/>
    </source>
</evidence>
<comment type="caution">
    <text evidence="2">The sequence shown here is derived from an EMBL/GenBank/DDBJ whole genome shotgun (WGS) entry which is preliminary data.</text>
</comment>